<evidence type="ECO:0000256" key="9">
    <source>
        <dbReference type="SAM" id="Coils"/>
    </source>
</evidence>
<dbReference type="InterPro" id="IPR027417">
    <property type="entry name" value="P-loop_NTPase"/>
</dbReference>
<keyword evidence="7 8" id="KW-0009">Actin-binding</keyword>
<keyword evidence="5 8" id="KW-0518">Myosin</keyword>
<evidence type="ECO:0000256" key="7">
    <source>
        <dbReference type="ARBA" id="ARBA00023203"/>
    </source>
</evidence>
<organism evidence="12 13">
    <name type="scientific">Zygosaccharomyces mellis</name>
    <dbReference type="NCBI Taxonomy" id="42258"/>
    <lineage>
        <taxon>Eukaryota</taxon>
        <taxon>Fungi</taxon>
        <taxon>Dikarya</taxon>
        <taxon>Ascomycota</taxon>
        <taxon>Saccharomycotina</taxon>
        <taxon>Saccharomycetes</taxon>
        <taxon>Saccharomycetales</taxon>
        <taxon>Saccharomycetaceae</taxon>
        <taxon>Zygosaccharomyces</taxon>
    </lineage>
</organism>
<name>A0A4C2E731_9SACH</name>
<dbReference type="PROSITE" id="PS50096">
    <property type="entry name" value="IQ"/>
    <property type="match status" value="1"/>
</dbReference>
<keyword evidence="6 8" id="KW-0505">Motor protein</keyword>
<evidence type="ECO:0000256" key="3">
    <source>
        <dbReference type="ARBA" id="ARBA00022840"/>
    </source>
</evidence>
<dbReference type="Gene3D" id="1.10.10.820">
    <property type="match status" value="1"/>
</dbReference>
<feature type="compositionally biased region" description="Polar residues" evidence="10">
    <location>
        <begin position="968"/>
        <end position="977"/>
    </location>
</feature>
<gene>
    <name evidence="12" type="ORF">ZYGM_002928</name>
</gene>
<dbReference type="PRINTS" id="PR00193">
    <property type="entry name" value="MYOSINHEAVY"/>
</dbReference>
<dbReference type="GO" id="GO:0016459">
    <property type="term" value="C:myosin complex"/>
    <property type="evidence" value="ECO:0007669"/>
    <property type="project" value="UniProtKB-KW"/>
</dbReference>
<feature type="coiled-coil region" evidence="9">
    <location>
        <begin position="1258"/>
        <end position="1296"/>
    </location>
</feature>
<dbReference type="Pfam" id="PF00063">
    <property type="entry name" value="Myosin_head"/>
    <property type="match status" value="1"/>
</dbReference>
<evidence type="ECO:0000259" key="11">
    <source>
        <dbReference type="PROSITE" id="PS51456"/>
    </source>
</evidence>
<dbReference type="Gene3D" id="3.40.850.10">
    <property type="entry name" value="Kinesin motor domain"/>
    <property type="match status" value="1"/>
</dbReference>
<dbReference type="PANTHER" id="PTHR13140:SF857">
    <property type="entry name" value="MYOSIN-11"/>
    <property type="match status" value="1"/>
</dbReference>
<dbReference type="PANTHER" id="PTHR13140">
    <property type="entry name" value="MYOSIN"/>
    <property type="match status" value="1"/>
</dbReference>
<dbReference type="GO" id="GO:0051015">
    <property type="term" value="F:actin filament binding"/>
    <property type="evidence" value="ECO:0007669"/>
    <property type="project" value="TreeGrafter"/>
</dbReference>
<comment type="similarity">
    <text evidence="1 8">Belongs to the TRAFAC class myosin-kinesin ATPase superfamily. Myosin family.</text>
</comment>
<feature type="coiled-coil region" evidence="9">
    <location>
        <begin position="1389"/>
        <end position="1416"/>
    </location>
</feature>
<evidence type="ECO:0000256" key="1">
    <source>
        <dbReference type="ARBA" id="ARBA00008314"/>
    </source>
</evidence>
<evidence type="ECO:0000256" key="6">
    <source>
        <dbReference type="ARBA" id="ARBA00023175"/>
    </source>
</evidence>
<feature type="binding site" evidence="8">
    <location>
        <begin position="219"/>
        <end position="226"/>
    </location>
    <ligand>
        <name>ATP</name>
        <dbReference type="ChEBI" id="CHEBI:30616"/>
    </ligand>
</feature>
<dbReference type="SMART" id="SM00242">
    <property type="entry name" value="MYSc"/>
    <property type="match status" value="1"/>
</dbReference>
<evidence type="ECO:0000313" key="13">
    <source>
        <dbReference type="Proteomes" id="UP000301737"/>
    </source>
</evidence>
<feature type="domain" description="Myosin motor" evidence="11">
    <location>
        <begin position="126"/>
        <end position="796"/>
    </location>
</feature>
<feature type="coiled-coil region" evidence="9">
    <location>
        <begin position="1088"/>
        <end position="1213"/>
    </location>
</feature>
<dbReference type="GO" id="GO:0005524">
    <property type="term" value="F:ATP binding"/>
    <property type="evidence" value="ECO:0007669"/>
    <property type="project" value="UniProtKB-UniRule"/>
</dbReference>
<evidence type="ECO:0000256" key="10">
    <source>
        <dbReference type="SAM" id="MobiDB-lite"/>
    </source>
</evidence>
<feature type="region of interest" description="Disordered" evidence="10">
    <location>
        <begin position="967"/>
        <end position="986"/>
    </location>
</feature>
<keyword evidence="3 8" id="KW-0067">ATP-binding</keyword>
<keyword evidence="2 8" id="KW-0547">Nucleotide-binding</keyword>
<feature type="coiled-coil region" evidence="9">
    <location>
        <begin position="1453"/>
        <end position="1599"/>
    </location>
</feature>
<evidence type="ECO:0000256" key="2">
    <source>
        <dbReference type="ARBA" id="ARBA00022741"/>
    </source>
</evidence>
<evidence type="ECO:0000256" key="8">
    <source>
        <dbReference type="PROSITE-ProRule" id="PRU00782"/>
    </source>
</evidence>
<reference evidence="12 13" key="1">
    <citation type="submission" date="2019-01" db="EMBL/GenBank/DDBJ databases">
        <title>Draft Genome Sequencing of Zygosaccharomyces mellis Ca-7.</title>
        <authorList>
            <person name="Shiwa Y."/>
            <person name="Kanesaki Y."/>
            <person name="Ishige T."/>
            <person name="Mura K."/>
            <person name="Hori T."/>
            <person name="Tamura T."/>
        </authorList>
    </citation>
    <scope>NUCLEOTIDE SEQUENCE [LARGE SCALE GENOMIC DNA]</scope>
    <source>
        <strain evidence="12 13">Ca-7</strain>
    </source>
</reference>
<feature type="compositionally biased region" description="Low complexity" evidence="10">
    <location>
        <begin position="923"/>
        <end position="934"/>
    </location>
</feature>
<evidence type="ECO:0000256" key="4">
    <source>
        <dbReference type="ARBA" id="ARBA00023054"/>
    </source>
</evidence>
<keyword evidence="4 9" id="KW-0175">Coiled coil</keyword>
<dbReference type="CDD" id="cd01377">
    <property type="entry name" value="MYSc_class_II"/>
    <property type="match status" value="1"/>
</dbReference>
<sequence length="1951" mass="225910">MCKQSKKYRITELGIPNISEDQSIESNKLPTPSMDAMTRALFEQHNSIASGRQAFSPSSQDSMVDQSSIVWVPDDDKIFVKGELLDERVTKDKSNREKPISIVRVAGLEKEFSQVDVCPVNPSTFDKVDDMSELTHLNEPSVLYNLENRYQDDLIYTYSGLFLVAINPYNNVRIYTQEYMNLYHGSPKEDNKPHIFALAEEAYQKLLSEKQDQSVLVTGESGAGKTENTKRILQYLASITSEDKLLSTKQESFERKILESNPILESFGNSQTVRNNNSSRFGKFIKIEFDERGKINGAHIEWYLLEKSRIVNQHSLERNYHIFYQLLQGLSSQDLRKLELNSKSIKDYRFLNNSNPSIPGVDDAKDFQELLSAFKIMGFSVEEVNHIFQIISIILHLGNVEFLSERAEQASIKNDISALCRLLGVKENDFKAATLKPKSRAGREWVSQSKNAQQSRSILNSLSRTLYENLFSFIVDKINRSLDHGSMTANYIGLLDIAGFEIFQNNSFEQLCINYTNEKLQQFFNHYMFVLEQHEYLKENIQWDYVDYSKDLQSTINLIEQKGPPAGVLPLLDEEAILPKSSDDSFFSKLISTWDQNSNKFKRAKKPSCFILKHYAGDVEYNVDGWLSKNKDPLNDHLLSILSESTNEMIKGFFCDSPKIRGGSFRTASLRHREQLSSLLDQLSLTTPHFARCIIPNNKKKAKDFDKKLILDQLRCNGVLEGIRIAREGYPNRIFFKEFYQRYQILADDYKISNSTKKNSEILLSTLHLDPSLYKVGTTKLFFKAGVLADLESRKEEKISSTAIRLNAHIRGSKIRIETNKRLTKLRAARVLGETFKSYNRMMEDPWYNLYLRIKPLLSSSQDIAKSKKVAKQVKELEEQLRITIGERDKALRNESSTAKDLEEVRQMLAAEIEKLNSHKNQLDAAKQQQSSLQKKLDDATKLKDQIEKEKRKKEEQHEKALADLLSIRQSSTNSESQMKELENKNSELGKQVEQLKTQALEKEKAFHSLEQSKYLVSEELVSLKSGESSVHDELRKLKFQESAMKKEIEILRSTDSERRKDVDSMKNATLAKDKEISTLKGRLSSSEKDVNIKLNNLEKNCDAAMERLKTLVDENIDLNNKISALEKEKSNYNRNVKIKEREYSRMKERIELHQEEMTVLTSQRDNVVAEHDQVIQDLKDARAQLMDYESKLQNLEKEYEALRDNRTSTNGVGPEEAKIWELERRLAQETSLNNYLSQKLSPRPSSSRSITEPGPLKEVEIKDYEELNIRLEETKRNLELQIEEKKDLISRLRFTETRLASSSFDSQLAHTQVKKLKEILQSSNISVDLDKELQDLRPSEVNLEKLVLEVDHLKRQLDIETKARYDAENIVAALHNKFSLIQKSDSSSDIYRLKYEASEERARSLENKLRQLPLKDKTNLPGSIFTNREDISKYADEIRFHKLENYKLQEILVDSNKKIANLNNEIRQFTSKEPLLTAEIERLEKDLHATEGQNQMLSTTVKQQRAQFDHLVSDLHETESKSREYIHALKQAEEDVKSMATIIENMKAHIKQKDKLIWQRETEKNELEMQLQGSSLELKRLQDINEMLGADLTHLRERLSKKEEDAQSIAIIDSLKEDVNTFMRSETAMKKEISTYKYQLESLAHESEIKLDELLKQVQHYEKVVAALSNERDTADAAEKDLTKKLEVIMLRSDTLAETIEAISKDKVQLEAELEKMRDELVKSTANFEETLQENHDIANKVSYLEDTLRLQRDQNTRNEALVRQLQDDVELLRSTLKEEKQKFIELNEESQALEKINNQANSRVEFLENQLADTSEKDAWLSKMHELENLVARETQAKYEEMKRVKNLELFVENLNDKNTNQTEIINIANEDKAQFDSRMLEYNEQLTLMEKHISKQEMDLKKCIRDNTNYQNKVEGLEREVAFWKDRYDTLASGRNSAKATHTEEVFI</sequence>
<evidence type="ECO:0000313" key="12">
    <source>
        <dbReference type="EMBL" id="GCE99593.1"/>
    </source>
</evidence>
<dbReference type="SUPFAM" id="SSF52540">
    <property type="entry name" value="P-loop containing nucleoside triphosphate hydrolases"/>
    <property type="match status" value="1"/>
</dbReference>
<feature type="region of interest" description="Disordered" evidence="10">
    <location>
        <begin position="921"/>
        <end position="941"/>
    </location>
</feature>
<comment type="caution">
    <text evidence="12">The sequence shown here is derived from an EMBL/GenBank/DDBJ whole genome shotgun (WGS) entry which is preliminary data.</text>
</comment>
<feature type="coiled-coil region" evidence="9">
    <location>
        <begin position="1645"/>
        <end position="1735"/>
    </location>
</feature>
<dbReference type="EMBL" id="BIMX01000011">
    <property type="protein sequence ID" value="GCE99593.1"/>
    <property type="molecule type" value="Genomic_DNA"/>
</dbReference>
<feature type="region of interest" description="Actin-binding" evidence="8">
    <location>
        <begin position="676"/>
        <end position="698"/>
    </location>
</feature>
<dbReference type="OrthoDB" id="6108017at2759"/>
<dbReference type="InterPro" id="IPR036961">
    <property type="entry name" value="Kinesin_motor_dom_sf"/>
</dbReference>
<feature type="region of interest" description="Disordered" evidence="10">
    <location>
        <begin position="1236"/>
        <end position="1255"/>
    </location>
</feature>
<dbReference type="FunFam" id="3.40.850.10:FF:000101">
    <property type="entry name" value="Slow myosin heavy chain 2"/>
    <property type="match status" value="1"/>
</dbReference>
<dbReference type="PROSITE" id="PS51456">
    <property type="entry name" value="MYOSIN_MOTOR"/>
    <property type="match status" value="1"/>
</dbReference>
<dbReference type="GO" id="GO:0016020">
    <property type="term" value="C:membrane"/>
    <property type="evidence" value="ECO:0007669"/>
    <property type="project" value="TreeGrafter"/>
</dbReference>
<proteinExistence type="inferred from homology"/>
<dbReference type="Gene3D" id="1.20.120.720">
    <property type="entry name" value="Myosin VI head, motor domain, U50 subdomain"/>
    <property type="match status" value="1"/>
</dbReference>
<dbReference type="Proteomes" id="UP000301737">
    <property type="component" value="Unassembled WGS sequence"/>
</dbReference>
<dbReference type="Gene3D" id="1.20.5.4820">
    <property type="match status" value="1"/>
</dbReference>
<dbReference type="GO" id="GO:0007015">
    <property type="term" value="P:actin filament organization"/>
    <property type="evidence" value="ECO:0007669"/>
    <property type="project" value="TreeGrafter"/>
</dbReference>
<accession>A0A4C2E731</accession>
<dbReference type="GO" id="GO:0000146">
    <property type="term" value="F:microfilament motor activity"/>
    <property type="evidence" value="ECO:0007669"/>
    <property type="project" value="TreeGrafter"/>
</dbReference>
<feature type="coiled-coil region" evidence="9">
    <location>
        <begin position="1764"/>
        <end position="1819"/>
    </location>
</feature>
<feature type="compositionally biased region" description="Polar residues" evidence="10">
    <location>
        <begin position="1236"/>
        <end position="1251"/>
    </location>
</feature>
<dbReference type="InterPro" id="IPR001609">
    <property type="entry name" value="Myosin_head_motor_dom-like"/>
</dbReference>
<dbReference type="FunFam" id="1.10.10.820:FF:000001">
    <property type="entry name" value="Myosin heavy chain"/>
    <property type="match status" value="1"/>
</dbReference>
<protein>
    <recommendedName>
        <fullName evidence="11">Myosin motor domain-containing protein</fullName>
    </recommendedName>
</protein>
<feature type="coiled-coil region" evidence="9">
    <location>
        <begin position="1903"/>
        <end position="1930"/>
    </location>
</feature>
<dbReference type="Gene3D" id="1.20.58.530">
    <property type="match status" value="1"/>
</dbReference>
<dbReference type="GO" id="GO:0005737">
    <property type="term" value="C:cytoplasm"/>
    <property type="evidence" value="ECO:0007669"/>
    <property type="project" value="TreeGrafter"/>
</dbReference>
<keyword evidence="13" id="KW-1185">Reference proteome</keyword>
<evidence type="ECO:0000256" key="5">
    <source>
        <dbReference type="ARBA" id="ARBA00023123"/>
    </source>
</evidence>